<comment type="caution">
    <text evidence="3">The sequence shown here is derived from an EMBL/GenBank/DDBJ whole genome shotgun (WGS) entry which is preliminary data.</text>
</comment>
<feature type="domain" description="G" evidence="2">
    <location>
        <begin position="10"/>
        <end position="109"/>
    </location>
</feature>
<sequence length="437" mass="48488">MANLQNAPYVVLLGDVGTGKSTLLEKMTGETGRSSDSFTSYTRSSEVFWVPDGSLIVADTPGSNALKEKLDHNIEIATALNFMHVSRIFIVVKAEARIDSVISNVRTYADCFVELPMDVVAVLVTHMDTPGLKWMEKDFTPEINEELGIDTVIFSSIDTAGETLVCDILKTCTEKYDLTVDNENLFKLFKIHNNHRKILKSTSDEVKNFKAKKQAFDEARKAFSGKDLVDLVFEFQAYMTEEIVEAQKRMSDVNNFTFDGDGAANEAGHVANMVNQLRVVLYDIRTECTGFQNEHGVSELRKCPHCGLIWTRVEGCDGSTECGRQPSSVNDIRDSSFAVLATFAFSWVGNKLNIAKSGDKSVKSEKSTKPNKGCGKSITWREMPPVDIPPEFRETVKVCTSDIKMLPTAAEGFKEKLTNKLDASKKKMKLSGRPSPV</sequence>
<organism evidence="3 4">
    <name type="scientific">Paramuricea clavata</name>
    <name type="common">Red gorgonian</name>
    <name type="synonym">Violescent sea-whip</name>
    <dbReference type="NCBI Taxonomy" id="317549"/>
    <lineage>
        <taxon>Eukaryota</taxon>
        <taxon>Metazoa</taxon>
        <taxon>Cnidaria</taxon>
        <taxon>Anthozoa</taxon>
        <taxon>Octocorallia</taxon>
        <taxon>Malacalcyonacea</taxon>
        <taxon>Plexauridae</taxon>
        <taxon>Paramuricea</taxon>
    </lineage>
</organism>
<dbReference type="InterPro" id="IPR027417">
    <property type="entry name" value="P-loop_NTPase"/>
</dbReference>
<evidence type="ECO:0000313" key="4">
    <source>
        <dbReference type="Proteomes" id="UP001152795"/>
    </source>
</evidence>
<proteinExistence type="predicted"/>
<keyword evidence="3" id="KW-0675">Receptor</keyword>
<gene>
    <name evidence="3" type="ORF">PACLA_8A085979</name>
</gene>
<keyword evidence="4" id="KW-1185">Reference proteome</keyword>
<dbReference type="CDD" id="cd00882">
    <property type="entry name" value="Ras_like_GTPase"/>
    <property type="match status" value="1"/>
</dbReference>
<dbReference type="GO" id="GO:0005525">
    <property type="term" value="F:GTP binding"/>
    <property type="evidence" value="ECO:0007669"/>
    <property type="project" value="InterPro"/>
</dbReference>
<dbReference type="InterPro" id="IPR006073">
    <property type="entry name" value="GTP-bd"/>
</dbReference>
<feature type="compositionally biased region" description="Basic and acidic residues" evidence="1">
    <location>
        <begin position="358"/>
        <end position="368"/>
    </location>
</feature>
<feature type="region of interest" description="Disordered" evidence="1">
    <location>
        <begin position="358"/>
        <end position="386"/>
    </location>
</feature>
<reference evidence="3" key="1">
    <citation type="submission" date="2020-04" db="EMBL/GenBank/DDBJ databases">
        <authorList>
            <person name="Alioto T."/>
            <person name="Alioto T."/>
            <person name="Gomez Garrido J."/>
        </authorList>
    </citation>
    <scope>NUCLEOTIDE SEQUENCE</scope>
    <source>
        <strain evidence="3">A484AB</strain>
    </source>
</reference>
<name>A0A6S7K190_PARCT</name>
<protein>
    <submittedName>
        <fullName evidence="3">Signal recognition particle receptor beta subunit</fullName>
    </submittedName>
</protein>
<accession>A0A6S7K190</accession>
<dbReference type="Gene3D" id="3.40.50.300">
    <property type="entry name" value="P-loop containing nucleotide triphosphate hydrolases"/>
    <property type="match status" value="1"/>
</dbReference>
<dbReference type="OrthoDB" id="8954335at2759"/>
<dbReference type="Pfam" id="PF01926">
    <property type="entry name" value="MMR_HSR1"/>
    <property type="match status" value="1"/>
</dbReference>
<evidence type="ECO:0000256" key="1">
    <source>
        <dbReference type="SAM" id="MobiDB-lite"/>
    </source>
</evidence>
<evidence type="ECO:0000259" key="2">
    <source>
        <dbReference type="Pfam" id="PF01926"/>
    </source>
</evidence>
<evidence type="ECO:0000313" key="3">
    <source>
        <dbReference type="EMBL" id="CAB4038017.1"/>
    </source>
</evidence>
<dbReference type="EMBL" id="CACRXK020023712">
    <property type="protein sequence ID" value="CAB4038017.1"/>
    <property type="molecule type" value="Genomic_DNA"/>
</dbReference>
<dbReference type="SUPFAM" id="SSF52540">
    <property type="entry name" value="P-loop containing nucleoside triphosphate hydrolases"/>
    <property type="match status" value="1"/>
</dbReference>
<dbReference type="AlphaFoldDB" id="A0A6S7K190"/>
<dbReference type="Proteomes" id="UP001152795">
    <property type="component" value="Unassembled WGS sequence"/>
</dbReference>